<evidence type="ECO:0000313" key="11">
    <source>
        <dbReference type="Proteomes" id="UP000001058"/>
    </source>
</evidence>
<dbReference type="GO" id="GO:0046872">
    <property type="term" value="F:metal ion binding"/>
    <property type="evidence" value="ECO:0007669"/>
    <property type="project" value="UniProtKB-KW"/>
</dbReference>
<evidence type="ECO:0000256" key="3">
    <source>
        <dbReference type="ARBA" id="ARBA00011233"/>
    </source>
</evidence>
<dbReference type="InterPro" id="IPR051941">
    <property type="entry name" value="BG_Antigen-Binding_Lectin"/>
</dbReference>
<keyword evidence="6" id="KW-0106">Calcium</keyword>
<dbReference type="Pfam" id="PF01822">
    <property type="entry name" value="WSC"/>
    <property type="match status" value="2"/>
</dbReference>
<keyword evidence="5" id="KW-0430">Lectin</keyword>
<evidence type="ECO:0000256" key="7">
    <source>
        <dbReference type="ARBA" id="ARBA00023157"/>
    </source>
</evidence>
<accession>D8THS5</accession>
<comment type="function">
    <text evidence="1">Acts as a defensive agent. Recognizes blood group fucosylated oligosaccharides including A, B, H and Lewis B-type antigens. Does not recognize Lewis A antigen and has low affinity for monovalent haptens.</text>
</comment>
<feature type="domain" description="Fucolectin tachylectin-4 pentraxin-1" evidence="9">
    <location>
        <begin position="408"/>
        <end position="566"/>
    </location>
</feature>
<dbReference type="GO" id="GO:0042806">
    <property type="term" value="F:fucose binding"/>
    <property type="evidence" value="ECO:0007669"/>
    <property type="project" value="UniProtKB-ARBA"/>
</dbReference>
<organism evidence="11">
    <name type="scientific">Volvox carteri f. nagariensis</name>
    <dbReference type="NCBI Taxonomy" id="3068"/>
    <lineage>
        <taxon>Eukaryota</taxon>
        <taxon>Viridiplantae</taxon>
        <taxon>Chlorophyta</taxon>
        <taxon>core chlorophytes</taxon>
        <taxon>Chlorophyceae</taxon>
        <taxon>CS clade</taxon>
        <taxon>Chlamydomonadales</taxon>
        <taxon>Volvocaceae</taxon>
        <taxon>Volvox</taxon>
    </lineage>
</organism>
<dbReference type="KEGG" id="vcn:VOLCADRAFT_86071"/>
<evidence type="ECO:0000313" key="10">
    <source>
        <dbReference type="EMBL" id="EFJ53118.1"/>
    </source>
</evidence>
<dbReference type="PANTHER" id="PTHR45713:SF6">
    <property type="entry name" value="F5_8 TYPE C DOMAIN-CONTAINING PROTEIN"/>
    <property type="match status" value="1"/>
</dbReference>
<evidence type="ECO:0000256" key="8">
    <source>
        <dbReference type="SAM" id="MobiDB-lite"/>
    </source>
</evidence>
<evidence type="ECO:0000256" key="2">
    <source>
        <dbReference type="ARBA" id="ARBA00010147"/>
    </source>
</evidence>
<dbReference type="Proteomes" id="UP000001058">
    <property type="component" value="Unassembled WGS sequence"/>
</dbReference>
<feature type="region of interest" description="Disordered" evidence="8">
    <location>
        <begin position="197"/>
        <end position="223"/>
    </location>
</feature>
<dbReference type="InterPro" id="IPR002889">
    <property type="entry name" value="WSC_carb-bd"/>
</dbReference>
<comment type="similarity">
    <text evidence="2">Belongs to the fucolectin family.</text>
</comment>
<dbReference type="GO" id="GO:0001868">
    <property type="term" value="P:regulation of complement activation, lectin pathway"/>
    <property type="evidence" value="ECO:0007669"/>
    <property type="project" value="UniProtKB-ARBA"/>
</dbReference>
<comment type="subunit">
    <text evidence="3">Homotrimer.</text>
</comment>
<dbReference type="InParanoid" id="D8THS5"/>
<evidence type="ECO:0000256" key="5">
    <source>
        <dbReference type="ARBA" id="ARBA00022734"/>
    </source>
</evidence>
<dbReference type="OrthoDB" id="5985073at2759"/>
<gene>
    <name evidence="10" type="ORF">VOLCADRAFT_86071</name>
</gene>
<protein>
    <recommendedName>
        <fullName evidence="9">Fucolectin tachylectin-4 pentraxin-1 domain-containing protein</fullName>
    </recommendedName>
</protein>
<reference evidence="10 11" key="1">
    <citation type="journal article" date="2010" name="Science">
        <title>Genomic analysis of organismal complexity in the multicellular green alga Volvox carteri.</title>
        <authorList>
            <person name="Prochnik S.E."/>
            <person name="Umen J."/>
            <person name="Nedelcu A.M."/>
            <person name="Hallmann A."/>
            <person name="Miller S.M."/>
            <person name="Nishii I."/>
            <person name="Ferris P."/>
            <person name="Kuo A."/>
            <person name="Mitros T."/>
            <person name="Fritz-Laylin L.K."/>
            <person name="Hellsten U."/>
            <person name="Chapman J."/>
            <person name="Simakov O."/>
            <person name="Rensing S.A."/>
            <person name="Terry A."/>
            <person name="Pangilinan J."/>
            <person name="Kapitonov V."/>
            <person name="Jurka J."/>
            <person name="Salamov A."/>
            <person name="Shapiro H."/>
            <person name="Schmutz J."/>
            <person name="Grimwood J."/>
            <person name="Lindquist E."/>
            <person name="Lucas S."/>
            <person name="Grigoriev I.V."/>
            <person name="Schmitt R."/>
            <person name="Kirk D."/>
            <person name="Rokhsar D.S."/>
        </authorList>
    </citation>
    <scope>NUCLEOTIDE SEQUENCE [LARGE SCALE GENOMIC DNA]</scope>
    <source>
        <strain evidence="11">f. Nagariensis / Eve</strain>
    </source>
</reference>
<keyword evidence="4" id="KW-0479">Metal-binding</keyword>
<evidence type="ECO:0000259" key="9">
    <source>
        <dbReference type="SMART" id="SM00607"/>
    </source>
</evidence>
<feature type="compositionally biased region" description="Polar residues" evidence="8">
    <location>
        <begin position="214"/>
        <end position="223"/>
    </location>
</feature>
<keyword evidence="11" id="KW-1185">Reference proteome</keyword>
<dbReference type="GeneID" id="9625506"/>
<dbReference type="GO" id="GO:0010185">
    <property type="term" value="P:regulation of cellular defense response"/>
    <property type="evidence" value="ECO:0007669"/>
    <property type="project" value="UniProtKB-ARBA"/>
</dbReference>
<keyword evidence="7" id="KW-1015">Disulfide bond</keyword>
<dbReference type="RefSeq" id="XP_002946123.1">
    <property type="nucleotide sequence ID" value="XM_002946077.1"/>
</dbReference>
<dbReference type="PANTHER" id="PTHR45713">
    <property type="entry name" value="FTP DOMAIN-CONTAINING PROTEIN"/>
    <property type="match status" value="1"/>
</dbReference>
<name>D8THS5_VOLCA</name>
<evidence type="ECO:0000256" key="4">
    <source>
        <dbReference type="ARBA" id="ARBA00022723"/>
    </source>
</evidence>
<proteinExistence type="inferred from homology"/>
<feature type="compositionally biased region" description="Polar residues" evidence="8">
    <location>
        <begin position="197"/>
        <end position="206"/>
    </location>
</feature>
<dbReference type="EMBL" id="GL378323">
    <property type="protein sequence ID" value="EFJ53118.1"/>
    <property type="molecule type" value="Genomic_DNA"/>
</dbReference>
<evidence type="ECO:0000256" key="6">
    <source>
        <dbReference type="ARBA" id="ARBA00022837"/>
    </source>
</evidence>
<evidence type="ECO:0000256" key="1">
    <source>
        <dbReference type="ARBA" id="ARBA00002219"/>
    </source>
</evidence>
<dbReference type="Pfam" id="PF22633">
    <property type="entry name" value="F5_F8_type_C_2"/>
    <property type="match status" value="1"/>
</dbReference>
<sequence>MEASASPQKRRPPSPLLRLVYANPPPPTVSSAYPAFLAFPGPTWGAPPRLVNYLTSVRSCPSGAQPLRPFRGPDARSGLISRPRPLRCCPPGAAVGKMDGTSSNASRYPEACLLLLLLLIAAGANNAAAASTPAAISLSSPPPPPRPGYDSGYYLGCYKDRGEPNRALPVLLSGERADMTPRLCAAYAREADSSGTVCEQKVNPTKQRPKASNRIANQRPSPATANHSTLGLYRFLMYRPLLLLSSHSSRYKFYGVQYGSFCFGGNDLKRATGFGVSTQCSMQCAGDASKTCGGYWANGLHTLSLDLGCFADNATRRLPTRLDGADMQAEFKLPQFCEMLARQAGLKFYGLQYGSQCFGGNDLQWATSLGPSSGCTYPAVADNSQQFGGWWANRIFAVADNVVATDGLSNLALRKPAYASSIYNNNDNYYAPYRAVDGLRADFPVFHTANDDTSATWLSVDLGVVSTIVRVVIYNRCVCCSGRLQSAELRVGNVSLMGWADTSSITRNPLVWKQTKNLGICAPQVVTLDPPRVGRWVTLQNKNPSQTLPDYYLQVTELEVLGFPSAALWERLLHKFGKQLGVWALSGFKHPY</sequence>
<dbReference type="SUPFAM" id="SSF49785">
    <property type="entry name" value="Galactose-binding domain-like"/>
    <property type="match status" value="1"/>
</dbReference>
<dbReference type="Gene3D" id="2.60.120.260">
    <property type="entry name" value="Galactose-binding domain-like"/>
    <property type="match status" value="1"/>
</dbReference>
<dbReference type="AlphaFoldDB" id="D8THS5"/>
<dbReference type="InterPro" id="IPR008979">
    <property type="entry name" value="Galactose-bd-like_sf"/>
</dbReference>
<dbReference type="SMART" id="SM00607">
    <property type="entry name" value="FTP"/>
    <property type="match status" value="1"/>
</dbReference>
<dbReference type="InterPro" id="IPR006585">
    <property type="entry name" value="FTP1"/>
</dbReference>